<dbReference type="EMBL" id="JACEIB010000006">
    <property type="protein sequence ID" value="MBA2934495.1"/>
    <property type="molecule type" value="Genomic_DNA"/>
</dbReference>
<feature type="active site" description="Charge relay system" evidence="5">
    <location>
        <position position="279"/>
    </location>
</feature>
<evidence type="ECO:0000256" key="1">
    <source>
        <dbReference type="ARBA" id="ARBA00011073"/>
    </source>
</evidence>
<accession>A0A838L714</accession>
<feature type="active site" description="Charge relay system" evidence="5">
    <location>
        <position position="253"/>
    </location>
</feature>
<comment type="similarity">
    <text evidence="1 5">Belongs to the peptidase S8 family.</text>
</comment>
<dbReference type="AlphaFoldDB" id="A0A838L714"/>
<evidence type="ECO:0000256" key="3">
    <source>
        <dbReference type="ARBA" id="ARBA00022801"/>
    </source>
</evidence>
<dbReference type="PROSITE" id="PS00138">
    <property type="entry name" value="SUBTILASE_SER"/>
    <property type="match status" value="1"/>
</dbReference>
<dbReference type="InterPro" id="IPR000209">
    <property type="entry name" value="Peptidase_S8/S53_dom"/>
</dbReference>
<keyword evidence="2 5" id="KW-0645">Protease</keyword>
<dbReference type="Proteomes" id="UP000570166">
    <property type="component" value="Unassembled WGS sequence"/>
</dbReference>
<dbReference type="GO" id="GO:0006508">
    <property type="term" value="P:proteolysis"/>
    <property type="evidence" value="ECO:0007669"/>
    <property type="project" value="UniProtKB-KW"/>
</dbReference>
<dbReference type="PANTHER" id="PTHR43806">
    <property type="entry name" value="PEPTIDASE S8"/>
    <property type="match status" value="1"/>
</dbReference>
<name>A0A838L714_9SPHN</name>
<evidence type="ECO:0000256" key="4">
    <source>
        <dbReference type="ARBA" id="ARBA00022825"/>
    </source>
</evidence>
<dbReference type="InterPro" id="IPR050131">
    <property type="entry name" value="Peptidase_S8_subtilisin-like"/>
</dbReference>
<reference evidence="7 8" key="1">
    <citation type="submission" date="2020-07" db="EMBL/GenBank/DDBJ databases">
        <authorList>
            <person name="Sun Q."/>
        </authorList>
    </citation>
    <scope>NUCLEOTIDE SEQUENCE [LARGE SCALE GENOMIC DNA]</scope>
    <source>
        <strain evidence="7 8">CGMCC 1.13654</strain>
    </source>
</reference>
<dbReference type="RefSeq" id="WP_160365972.1">
    <property type="nucleotide sequence ID" value="NZ_JACEIB010000006.1"/>
</dbReference>
<evidence type="ECO:0000313" key="8">
    <source>
        <dbReference type="Proteomes" id="UP000570166"/>
    </source>
</evidence>
<evidence type="ECO:0000256" key="5">
    <source>
        <dbReference type="PROSITE-ProRule" id="PRU01240"/>
    </source>
</evidence>
<dbReference type="InterPro" id="IPR015500">
    <property type="entry name" value="Peptidase_S8_subtilisin-rel"/>
</dbReference>
<dbReference type="PROSITE" id="PS51892">
    <property type="entry name" value="SUBTILASE"/>
    <property type="match status" value="1"/>
</dbReference>
<keyword evidence="8" id="KW-1185">Reference proteome</keyword>
<dbReference type="Gene3D" id="3.40.50.200">
    <property type="entry name" value="Peptidase S8/S53 domain"/>
    <property type="match status" value="1"/>
</dbReference>
<dbReference type="InterPro" id="IPR036852">
    <property type="entry name" value="Peptidase_S8/S53_dom_sf"/>
</dbReference>
<proteinExistence type="inferred from homology"/>
<evidence type="ECO:0000313" key="7">
    <source>
        <dbReference type="EMBL" id="MBA2934495.1"/>
    </source>
</evidence>
<dbReference type="SUPFAM" id="SSF52743">
    <property type="entry name" value="Subtilisin-like"/>
    <property type="match status" value="1"/>
</dbReference>
<dbReference type="GO" id="GO:0004252">
    <property type="term" value="F:serine-type endopeptidase activity"/>
    <property type="evidence" value="ECO:0007669"/>
    <property type="project" value="UniProtKB-UniRule"/>
</dbReference>
<keyword evidence="3 5" id="KW-0378">Hydrolase</keyword>
<evidence type="ECO:0000256" key="2">
    <source>
        <dbReference type="ARBA" id="ARBA00022670"/>
    </source>
</evidence>
<feature type="active site" description="Charge relay system" evidence="5">
    <location>
        <position position="467"/>
    </location>
</feature>
<dbReference type="Pfam" id="PF00082">
    <property type="entry name" value="Peptidase_S8"/>
    <property type="match status" value="1"/>
</dbReference>
<dbReference type="PRINTS" id="PR00723">
    <property type="entry name" value="SUBTILISIN"/>
</dbReference>
<dbReference type="InterPro" id="IPR023828">
    <property type="entry name" value="Peptidase_S8_Ser-AS"/>
</dbReference>
<protein>
    <submittedName>
        <fullName evidence="7">S8 family serine peptidase</fullName>
    </submittedName>
</protein>
<comment type="caution">
    <text evidence="7">The sequence shown here is derived from an EMBL/GenBank/DDBJ whole genome shotgun (WGS) entry which is preliminary data.</text>
</comment>
<evidence type="ECO:0000259" key="6">
    <source>
        <dbReference type="Pfam" id="PF00082"/>
    </source>
</evidence>
<keyword evidence="4 5" id="KW-0720">Serine protease</keyword>
<feature type="domain" description="Peptidase S8/S53" evidence="6">
    <location>
        <begin position="265"/>
        <end position="518"/>
    </location>
</feature>
<organism evidence="7 8">
    <name type="scientific">Sphingomonas chungangi</name>
    <dbReference type="NCBI Taxonomy" id="2683589"/>
    <lineage>
        <taxon>Bacteria</taxon>
        <taxon>Pseudomonadati</taxon>
        <taxon>Pseudomonadota</taxon>
        <taxon>Alphaproteobacteria</taxon>
        <taxon>Sphingomonadales</taxon>
        <taxon>Sphingomonadaceae</taxon>
        <taxon>Sphingomonas</taxon>
    </lineage>
</organism>
<sequence>MTTTGALKAQNTVRPMYGNIAPFYGHIDPFWGNITPFYGNIAPFYGNITPFWGNIAPFWGNITPFTQPTDAATLALYGTKNDPFWGTGPLNPYTSASKYGIAYSQVGAFWKTEASNWQTVQTAWGRASTQSDYQALATLIQASIINPAGTFWGGAIKKSAGPSATANTYLSKLIVQAGITFNADGTINASSLAGVSETQRAVLFLGLYDSLMTLTGTGHVDWWMGATGWSPALAATEGTTPTGGVPPTIGMLDFAISADNKHLSKQITQYGSTVFNDGHGAAVGSLIMGSVDGSGVMGVMPAGSVNVIVYDPYDSTGTTNWTDVGTGVAALNAAIFKGKTVPVGVLNASLGVPGWTLNPGWNSALTTAGAHGHDLVIAAGNDGVTQTQNVAWNFATNPTIILVGSVGVDGTISNFSNRPGEACLIPVGGSSACTEANKLKYRFIVAPGELILVSDGKGGFVRQSGTSLAAPLVSGAIALLQNRWPWLSKYPDETAQIILQSATKLGTNPGADAVYGAGELNIAASQSPLNWRSLAYYPVVNGKASLVPQSFFVATMGIRVGNQAVWNANNVSYSLIETIGNTHRDFQIPLSSKLVGTMAKSEAGGQYYQSYLTSALLAQAGKFSQLAGSAPSTAVFGFGNSGAPSAAFGGLVMRTVIERRSFTPGFRADGNLYTSDNMIGGENFALRFGTGQGAAALDAQSGFGFRSDYEVGQGGASPYLGLASGGAYLNASYLLAPGVSVSIGSTSRDDRRDLASLGLAIGPETAGLRRYRARAEQIGMGYAVSPRLSLHAAATILHEDAAALGIQSLDPANLKGGSTTTGMTIGVDFSVTKTLLLSASGTAGTTRLAGGTISTRSLGLLSTAGEIALTKARLFGRSDRIRFAVSKPLQVDAGRLHFASVGVVDRDTGDLGLIDQSFNPTSGRLPVAGEIMYGHSLAGGKAAVSLFGRAQIHDALNDGGTSYASGAQVQWAF</sequence>
<dbReference type="PANTHER" id="PTHR43806:SF11">
    <property type="entry name" value="CEREVISIN-RELATED"/>
    <property type="match status" value="1"/>
</dbReference>
<gene>
    <name evidence="7" type="ORF">HZF05_10340</name>
</gene>